<dbReference type="InterPro" id="IPR027417">
    <property type="entry name" value="P-loop_NTPase"/>
</dbReference>
<dbReference type="GO" id="GO:0007283">
    <property type="term" value="P:spermatogenesis"/>
    <property type="evidence" value="ECO:0007669"/>
    <property type="project" value="UniProtKB-KW"/>
</dbReference>
<dbReference type="FunFam" id="3.40.50.300:FF:001416">
    <property type="entry name" value="Tudor domain containing 12"/>
    <property type="match status" value="1"/>
</dbReference>
<dbReference type="FunFam" id="2.30.30.140:FF:000075">
    <property type="entry name" value="putative ATP-dependent RNA helicase TDRD12"/>
    <property type="match status" value="1"/>
</dbReference>
<evidence type="ECO:0000313" key="16">
    <source>
        <dbReference type="EMBL" id="KAK1163418.1"/>
    </source>
</evidence>
<evidence type="ECO:0000256" key="13">
    <source>
        <dbReference type="SAM" id="MobiDB-lite"/>
    </source>
</evidence>
<evidence type="ECO:0000256" key="12">
    <source>
        <dbReference type="ARBA" id="ARBA00047984"/>
    </source>
</evidence>
<dbReference type="InterPro" id="IPR008978">
    <property type="entry name" value="HSP20-like_chaperone"/>
</dbReference>
<dbReference type="CDD" id="cd20435">
    <property type="entry name" value="Tudor_TDRD12_rpt2"/>
    <property type="match status" value="1"/>
</dbReference>
<dbReference type="PANTHER" id="PTHR22655:SF2">
    <property type="entry name" value="ATP-DEPENDENT RNA HELICASE TDRD12-RELATED"/>
    <property type="match status" value="1"/>
</dbReference>
<dbReference type="Gene3D" id="2.60.40.790">
    <property type="match status" value="1"/>
</dbReference>
<keyword evidence="4" id="KW-0547">Nucleotide-binding</keyword>
<keyword evidence="6" id="KW-0378">Hydrolase</keyword>
<feature type="domain" description="CS" evidence="15">
    <location>
        <begin position="1256"/>
        <end position="1342"/>
    </location>
</feature>
<dbReference type="GO" id="GO:0016787">
    <property type="term" value="F:hydrolase activity"/>
    <property type="evidence" value="ECO:0007669"/>
    <property type="project" value="UniProtKB-KW"/>
</dbReference>
<evidence type="ECO:0000256" key="3">
    <source>
        <dbReference type="ARBA" id="ARBA00022737"/>
    </source>
</evidence>
<dbReference type="Gene3D" id="3.40.50.300">
    <property type="entry name" value="P-loop containing nucleotide triphosphate hydrolases"/>
    <property type="match status" value="2"/>
</dbReference>
<dbReference type="InterPro" id="IPR014001">
    <property type="entry name" value="Helicase_ATP-bd"/>
</dbReference>
<keyword evidence="5" id="KW-0221">Differentiation</keyword>
<dbReference type="GO" id="GO:0003676">
    <property type="term" value="F:nucleic acid binding"/>
    <property type="evidence" value="ECO:0007669"/>
    <property type="project" value="InterPro"/>
</dbReference>
<feature type="region of interest" description="Disordered" evidence="13">
    <location>
        <begin position="1159"/>
        <end position="1227"/>
    </location>
</feature>
<organism evidence="16 17">
    <name type="scientific">Acipenser oxyrinchus oxyrinchus</name>
    <dbReference type="NCBI Taxonomy" id="40147"/>
    <lineage>
        <taxon>Eukaryota</taxon>
        <taxon>Metazoa</taxon>
        <taxon>Chordata</taxon>
        <taxon>Craniata</taxon>
        <taxon>Vertebrata</taxon>
        <taxon>Euteleostomi</taxon>
        <taxon>Actinopterygii</taxon>
        <taxon>Chondrostei</taxon>
        <taxon>Acipenseriformes</taxon>
        <taxon>Acipenseridae</taxon>
        <taxon>Acipenser</taxon>
    </lineage>
</organism>
<keyword evidence="7 16" id="KW-0347">Helicase</keyword>
<evidence type="ECO:0000256" key="9">
    <source>
        <dbReference type="ARBA" id="ARBA00022871"/>
    </source>
</evidence>
<feature type="compositionally biased region" description="Polar residues" evidence="13">
    <location>
        <begin position="1189"/>
        <end position="1213"/>
    </location>
</feature>
<keyword evidence="9" id="KW-0744">Spermatogenesis</keyword>
<dbReference type="Gene3D" id="2.30.30.140">
    <property type="match status" value="2"/>
</dbReference>
<evidence type="ECO:0000256" key="4">
    <source>
        <dbReference type="ARBA" id="ARBA00022741"/>
    </source>
</evidence>
<dbReference type="Gene3D" id="2.40.50.90">
    <property type="match status" value="2"/>
</dbReference>
<dbReference type="GO" id="GO:0003724">
    <property type="term" value="F:RNA helicase activity"/>
    <property type="evidence" value="ECO:0007669"/>
    <property type="project" value="UniProtKB-EC"/>
</dbReference>
<evidence type="ECO:0000256" key="7">
    <source>
        <dbReference type="ARBA" id="ARBA00022806"/>
    </source>
</evidence>
<gene>
    <name evidence="16" type="primary">TDRD12</name>
    <name evidence="16" type="ORF">AOXY_G16900</name>
</gene>
<dbReference type="GO" id="GO:0051321">
    <property type="term" value="P:meiotic cell cycle"/>
    <property type="evidence" value="ECO:0007669"/>
    <property type="project" value="UniProtKB-KW"/>
</dbReference>
<dbReference type="EMBL" id="JAGXEW010000015">
    <property type="protein sequence ID" value="KAK1163418.1"/>
    <property type="molecule type" value="Genomic_DNA"/>
</dbReference>
<evidence type="ECO:0000259" key="14">
    <source>
        <dbReference type="PROSITE" id="PS51192"/>
    </source>
</evidence>
<dbReference type="Proteomes" id="UP001230051">
    <property type="component" value="Unassembled WGS sequence"/>
</dbReference>
<evidence type="ECO:0000256" key="11">
    <source>
        <dbReference type="ARBA" id="ARBA00023254"/>
    </source>
</evidence>
<evidence type="ECO:0000259" key="15">
    <source>
        <dbReference type="PROSITE" id="PS51203"/>
    </source>
</evidence>
<evidence type="ECO:0000256" key="1">
    <source>
        <dbReference type="ARBA" id="ARBA00012552"/>
    </source>
</evidence>
<evidence type="ECO:0000256" key="10">
    <source>
        <dbReference type="ARBA" id="ARBA00023158"/>
    </source>
</evidence>
<keyword evidence="3" id="KW-0677">Repeat</keyword>
<dbReference type="Pfam" id="PF00567">
    <property type="entry name" value="TUDOR"/>
    <property type="match status" value="2"/>
</dbReference>
<dbReference type="Pfam" id="PF00270">
    <property type="entry name" value="DEAD"/>
    <property type="match status" value="1"/>
</dbReference>
<sequence length="1398" mass="157586">MLKISILKIEDPGCFWGRILQGFGVLAESPKEYQKLHDQMNLFYHEVHQDIDKIKPASLEQGQICVVYSIELKSWCRAFVESLFLSTDGYHAMCFLVDKAERIVVKADDVRAPVEKFMNLPYWAKKFRLSGVQPVTLLVDICNEKAGLIPTTRWDSAAIQYFINIVQDFLVLLFEELYRLSSTLTEAMLRIIEGDSFGIELYLTINNEKICVNDDMVIKKFACYLSSTEKNKASSQKSEDDNFEPEMSPCQLSLPTMDLCKESRSPAEILWPGFMQGTTLKQVSVRREHTNSVVVKQEKGMAVPEIPVQAGMCPVLQQKTIKSDQQDEYRRTIENLIEKSKIMDLSSPNCNLKSEPVVNELDTQNGFKENMENNTEDADQIDLKRLASENLENDETVLHEECLVDEDPATPHELHAELPSTRDWNINASKDIDEELAKARLLQFLNPDPLNPESEPLMHTQGVLENRSGVFFHSVTRISPCTSLDTAPITDNLKKALKRHKYQGPNLPEAYCWPAIARGCDTVLISHSGKDPLSYIPPFLTFLQLSSVYSSLLSRTGPIAVVLCPGWEKAQYVFDTLEEYKLFQPLNPMLILVGLGKEEAKNIKILKGCQIIVTTPKSLVRLLSHHCFLFLRLCHLVFDEVDALFSGASEQMSAILEHFKKAATSEERVSLPQQIIAAGNRWNKQIKDLVREYMSDPCVVITIMEEAALYGNVHQVVLVCLDCEKISVLLSALDFTPDISPQKTLIFTNSAKEADHVFTAVSNTSAFCLKVHEGLTYRFDFVMEQWRKEIGPGTHIILVLTNDCMKALGITDATCIVHFSFPSTPKVFGTRLCSMSENFRNLTEKNTLEQEFSKAKSVLLLSEKNAGHVTGVLRYFEHADVKLPPELTHFAEGVLKAKEEQKSGRPLCKYLKCFGFCSDSRICSDRHSLCPEQDAQPHPTCGTVSVLPLYVENASCYFGRIVSKKEDLYSSLAADMAEYYACKMQGVKEITKGGLYGIKEGTVYHRVQALDIPEKGDCLFYSINVRFIDEGRTGEVREHQLLCLPSEFQSLPPQAVEFIVCRVKPIDNEIEWNPKVSRHINQKIKGVQHEAKIVLRLGNTIWVDPMIRVTKLADLRTYINEYNIRSEIIGTGMGTDNPEHVALLKQLCLKEGLVKAEETQQEMNLESSTSSSVQNTVNSSDELPEVSSDDCNSTPSEGTDSNQQESLSVSYLSSDHEDDVSIGNSVPALENPCPAKITGDLKPTSKIREAVLHKKRLHPEVQWFQKDDSVIINIKIQNPHAHECEFFSDRVTFSALVDDKLYCADLELHDRIVEDKSTCAIKCNEPVITLVKEKKGVWQRLLQHKNTCVTLDFDHFNDLEEEEEGMFCNGGDTTAKYASSLPDEEGCYVYSDGESDSD</sequence>
<dbReference type="PANTHER" id="PTHR22655">
    <property type="entry name" value="ATP-DEPENDENT RNA HELICASE TDRD12-RELATED"/>
    <property type="match status" value="1"/>
</dbReference>
<dbReference type="SUPFAM" id="SSF63748">
    <property type="entry name" value="Tudor/PWWP/MBT"/>
    <property type="match status" value="2"/>
</dbReference>
<feature type="domain" description="Helicase ATP-binding" evidence="14">
    <location>
        <begin position="513"/>
        <end position="732"/>
    </location>
</feature>
<dbReference type="GO" id="GO:0005524">
    <property type="term" value="F:ATP binding"/>
    <property type="evidence" value="ECO:0007669"/>
    <property type="project" value="UniProtKB-KW"/>
</dbReference>
<dbReference type="InterPro" id="IPR011545">
    <property type="entry name" value="DEAD/DEAH_box_helicase_dom"/>
</dbReference>
<dbReference type="InterPro" id="IPR002999">
    <property type="entry name" value="Tudor"/>
</dbReference>
<keyword evidence="2" id="KW-0217">Developmental protein</keyword>
<name>A0AAD8D568_ACIOX</name>
<dbReference type="GO" id="GO:0042078">
    <property type="term" value="P:germ-line stem cell division"/>
    <property type="evidence" value="ECO:0007669"/>
    <property type="project" value="TreeGrafter"/>
</dbReference>
<keyword evidence="17" id="KW-1185">Reference proteome</keyword>
<dbReference type="Pfam" id="PF04969">
    <property type="entry name" value="CS"/>
    <property type="match status" value="1"/>
</dbReference>
<dbReference type="FunFam" id="3.40.50.300:FF:001517">
    <property type="entry name" value="Putative ATP-dependent RNA helicase TDRD12"/>
    <property type="match status" value="1"/>
</dbReference>
<protein>
    <recommendedName>
        <fullName evidence="1">RNA helicase</fullName>
        <ecNumber evidence="1">3.6.4.13</ecNumber>
    </recommendedName>
</protein>
<evidence type="ECO:0000256" key="6">
    <source>
        <dbReference type="ARBA" id="ARBA00022801"/>
    </source>
</evidence>
<dbReference type="EC" id="3.6.4.13" evidence="1"/>
<comment type="caution">
    <text evidence="16">The sequence shown here is derived from an EMBL/GenBank/DDBJ whole genome shotgun (WGS) entry which is preliminary data.</text>
</comment>
<comment type="catalytic activity">
    <reaction evidence="12">
        <text>ATP + H2O = ADP + phosphate + H(+)</text>
        <dbReference type="Rhea" id="RHEA:13065"/>
        <dbReference type="ChEBI" id="CHEBI:15377"/>
        <dbReference type="ChEBI" id="CHEBI:15378"/>
        <dbReference type="ChEBI" id="CHEBI:30616"/>
        <dbReference type="ChEBI" id="CHEBI:43474"/>
        <dbReference type="ChEBI" id="CHEBI:456216"/>
        <dbReference type="EC" id="3.6.4.13"/>
    </reaction>
</comment>
<evidence type="ECO:0000256" key="8">
    <source>
        <dbReference type="ARBA" id="ARBA00022840"/>
    </source>
</evidence>
<evidence type="ECO:0000313" key="17">
    <source>
        <dbReference type="Proteomes" id="UP001230051"/>
    </source>
</evidence>
<evidence type="ECO:0000256" key="2">
    <source>
        <dbReference type="ARBA" id="ARBA00022473"/>
    </source>
</evidence>
<keyword evidence="10" id="KW-0943">RNA-mediated gene silencing</keyword>
<dbReference type="PROSITE" id="PS51203">
    <property type="entry name" value="CS"/>
    <property type="match status" value="1"/>
</dbReference>
<evidence type="ECO:0000256" key="5">
    <source>
        <dbReference type="ARBA" id="ARBA00022782"/>
    </source>
</evidence>
<accession>A0AAD8D568</accession>
<dbReference type="InterPro" id="IPR035437">
    <property type="entry name" value="SNase_OB-fold_sf"/>
</dbReference>
<reference evidence="16" key="1">
    <citation type="submission" date="2022-02" db="EMBL/GenBank/DDBJ databases">
        <title>Atlantic sturgeon de novo genome assembly.</title>
        <authorList>
            <person name="Stock M."/>
            <person name="Klopp C."/>
            <person name="Guiguen Y."/>
            <person name="Cabau C."/>
            <person name="Parinello H."/>
            <person name="Santidrian Yebra-Pimentel E."/>
            <person name="Kuhl H."/>
            <person name="Dirks R.P."/>
            <person name="Guessner J."/>
            <person name="Wuertz S."/>
            <person name="Du K."/>
            <person name="Schartl M."/>
        </authorList>
    </citation>
    <scope>NUCLEOTIDE SEQUENCE</scope>
    <source>
        <strain evidence="16">STURGEONOMICS-FGT-2020</strain>
        <tissue evidence="16">Whole blood</tissue>
    </source>
</reference>
<dbReference type="GO" id="GO:0031047">
    <property type="term" value="P:regulatory ncRNA-mediated gene silencing"/>
    <property type="evidence" value="ECO:0007669"/>
    <property type="project" value="UniProtKB-KW"/>
</dbReference>
<dbReference type="InterPro" id="IPR007052">
    <property type="entry name" value="CS_dom"/>
</dbReference>
<proteinExistence type="predicted"/>
<dbReference type="SUPFAM" id="SSF49764">
    <property type="entry name" value="HSP20-like chaperones"/>
    <property type="match status" value="1"/>
</dbReference>
<dbReference type="FunFam" id="2.60.40.790:FF:000067">
    <property type="entry name" value="Tudor domain-containing 12"/>
    <property type="match status" value="1"/>
</dbReference>
<feature type="compositionally biased region" description="Low complexity" evidence="13">
    <location>
        <begin position="1167"/>
        <end position="1180"/>
    </location>
</feature>
<dbReference type="SUPFAM" id="SSF52540">
    <property type="entry name" value="P-loop containing nucleoside triphosphate hydrolases"/>
    <property type="match status" value="2"/>
</dbReference>
<keyword evidence="11" id="KW-0469">Meiosis</keyword>
<dbReference type="PROSITE" id="PS51192">
    <property type="entry name" value="HELICASE_ATP_BIND_1"/>
    <property type="match status" value="1"/>
</dbReference>
<keyword evidence="8" id="KW-0067">ATP-binding</keyword>